<dbReference type="AlphaFoldDB" id="A0A6B0UEI3"/>
<dbReference type="EMBL" id="GIFC01004733">
    <property type="protein sequence ID" value="MXU86816.1"/>
    <property type="molecule type" value="Transcribed_RNA"/>
</dbReference>
<evidence type="ECO:0008006" key="3">
    <source>
        <dbReference type="Google" id="ProtNLM"/>
    </source>
</evidence>
<organism evidence="2">
    <name type="scientific">Ixodes ricinus</name>
    <name type="common">Common tick</name>
    <name type="synonym">Acarus ricinus</name>
    <dbReference type="NCBI Taxonomy" id="34613"/>
    <lineage>
        <taxon>Eukaryota</taxon>
        <taxon>Metazoa</taxon>
        <taxon>Ecdysozoa</taxon>
        <taxon>Arthropoda</taxon>
        <taxon>Chelicerata</taxon>
        <taxon>Arachnida</taxon>
        <taxon>Acari</taxon>
        <taxon>Parasitiformes</taxon>
        <taxon>Ixodida</taxon>
        <taxon>Ixodoidea</taxon>
        <taxon>Ixodidae</taxon>
        <taxon>Ixodinae</taxon>
        <taxon>Ixodes</taxon>
    </lineage>
</organism>
<keyword evidence="1" id="KW-0732">Signal</keyword>
<sequence length="93" mass="10653">MTTQVLGTFVHVHSVLCFFFVKTRMPYPPLLTALVESKFAMLAASLSRAREMLTPVQTFRRREIVTFFSSNCRPFRFFETSLPTSILPATIAF</sequence>
<reference evidence="2" key="1">
    <citation type="submission" date="2019-12" db="EMBL/GenBank/DDBJ databases">
        <title>An insight into the sialome of adult female Ixodes ricinus ticks feeding for 6 days.</title>
        <authorList>
            <person name="Perner J."/>
            <person name="Ribeiro J.M.C."/>
        </authorList>
    </citation>
    <scope>NUCLEOTIDE SEQUENCE</scope>
    <source>
        <strain evidence="2">Semi-engorged</strain>
        <tissue evidence="2">Salivary glands</tissue>
    </source>
</reference>
<feature type="chain" id="PRO_5025543391" description="Secreted protein" evidence="1">
    <location>
        <begin position="18"/>
        <end position="93"/>
    </location>
</feature>
<accession>A0A6B0UEI3</accession>
<evidence type="ECO:0000313" key="2">
    <source>
        <dbReference type="EMBL" id="MXU86816.1"/>
    </source>
</evidence>
<protein>
    <recommendedName>
        <fullName evidence="3">Secreted protein</fullName>
    </recommendedName>
</protein>
<feature type="signal peptide" evidence="1">
    <location>
        <begin position="1"/>
        <end position="17"/>
    </location>
</feature>
<evidence type="ECO:0000256" key="1">
    <source>
        <dbReference type="SAM" id="SignalP"/>
    </source>
</evidence>
<proteinExistence type="predicted"/>
<name>A0A6B0UEI3_IXORI</name>